<sequence>MYPGIHARSTPEKPAVVMAGSGRVLTYAELDHDSAKLARVLHDAGLRRGDVVALLSDNAAECFEVYWAAMRSGLYITAINRHLAADEVGYIVNDSGAKALVVSAALKEIAEAIVPLTNAAELKLAFGGEVAGYGDYRNALENAGPALGDQPRGAEMLYSSGTTGRPKGVRLPLPDRQVDEPGDFLVPLFQKMYGLGPDDVYLSPAPIYHTAPLRWCGVFHSLGATVVVMEKFDPEQALAVIERHGVTATQMVPTMFVRMLKLPEEIRNRYDIGSLKVAVHAAAPCPVDVKRKMIDWWGPIIHEYYGSTEGNGITFIDTPQWLERPGSVGRSALGPVHICDDNDRELPPGKVGLIYFERDELPFVYHNDPGKTRAAQHPDHPNWTAIGDVGYVDDDGYVFLTDRKSFMIISGGVNIYPQEIEAVLTLHPKVFDVAVIGIPDPEMGEQVKAVVQPAAGAAAGADLERELIEYVRARIAHYKAPRSVDFVGQLPRTPTGKLLKHAIRQPYLNGASATV</sequence>
<dbReference type="PANTHER" id="PTHR24096">
    <property type="entry name" value="LONG-CHAIN-FATTY-ACID--COA LIGASE"/>
    <property type="match status" value="1"/>
</dbReference>
<dbReference type="AlphaFoldDB" id="A0A8E1W9Y9"/>
<dbReference type="InterPro" id="IPR042099">
    <property type="entry name" value="ANL_N_sf"/>
</dbReference>
<evidence type="ECO:0000259" key="1">
    <source>
        <dbReference type="Pfam" id="PF00501"/>
    </source>
</evidence>
<dbReference type="Gene3D" id="3.30.300.30">
    <property type="match status" value="1"/>
</dbReference>
<protein>
    <submittedName>
        <fullName evidence="3">Acyl-CoA synthetase</fullName>
    </submittedName>
</protein>
<accession>A0A8E1W9Y9</accession>
<name>A0A8E1W9Y9_9PSEU</name>
<proteinExistence type="predicted"/>
<dbReference type="SUPFAM" id="SSF56801">
    <property type="entry name" value="Acetyl-CoA synthetase-like"/>
    <property type="match status" value="1"/>
</dbReference>
<reference evidence="3 4" key="1">
    <citation type="submission" date="2020-08" db="EMBL/GenBank/DDBJ databases">
        <title>Amycolatopsis echigonensis JCM 21831.</title>
        <authorList>
            <person name="Tedsree N."/>
            <person name="Kuncharoen N."/>
            <person name="Likhitwitayawuid K."/>
            <person name="Tanasupawat S."/>
        </authorList>
    </citation>
    <scope>NUCLEOTIDE SEQUENCE [LARGE SCALE GENOMIC DNA]</scope>
    <source>
        <strain evidence="3 4">JCM 21831</strain>
    </source>
</reference>
<dbReference type="InterPro" id="IPR020845">
    <property type="entry name" value="AMP-binding_CS"/>
</dbReference>
<dbReference type="Gene3D" id="3.40.50.12780">
    <property type="entry name" value="N-terminal domain of ligase-like"/>
    <property type="match status" value="1"/>
</dbReference>
<dbReference type="GO" id="GO:0016405">
    <property type="term" value="F:CoA-ligase activity"/>
    <property type="evidence" value="ECO:0007669"/>
    <property type="project" value="TreeGrafter"/>
</dbReference>
<dbReference type="PANTHER" id="PTHR24096:SF323">
    <property type="entry name" value="BLR3536 PROTEIN"/>
    <property type="match status" value="1"/>
</dbReference>
<feature type="domain" description="AMP-binding enzyme C-terminal" evidence="2">
    <location>
        <begin position="419"/>
        <end position="497"/>
    </location>
</feature>
<dbReference type="EMBL" id="JACJHR010000157">
    <property type="protein sequence ID" value="MBB2506248.1"/>
    <property type="molecule type" value="Genomic_DNA"/>
</dbReference>
<dbReference type="Proteomes" id="UP000550260">
    <property type="component" value="Unassembled WGS sequence"/>
</dbReference>
<dbReference type="RefSeq" id="WP_183127860.1">
    <property type="nucleotide sequence ID" value="NZ_JACJHR010000157.1"/>
</dbReference>
<organism evidence="3 4">
    <name type="scientific">Amycolatopsis echigonensis</name>
    <dbReference type="NCBI Taxonomy" id="2576905"/>
    <lineage>
        <taxon>Bacteria</taxon>
        <taxon>Bacillati</taxon>
        <taxon>Actinomycetota</taxon>
        <taxon>Actinomycetes</taxon>
        <taxon>Pseudonocardiales</taxon>
        <taxon>Pseudonocardiaceae</taxon>
        <taxon>Amycolatopsis</taxon>
    </lineage>
</organism>
<dbReference type="InterPro" id="IPR025110">
    <property type="entry name" value="AMP-bd_C"/>
</dbReference>
<evidence type="ECO:0000259" key="2">
    <source>
        <dbReference type="Pfam" id="PF13193"/>
    </source>
</evidence>
<comment type="caution">
    <text evidence="3">The sequence shown here is derived from an EMBL/GenBank/DDBJ whole genome shotgun (WGS) entry which is preliminary data.</text>
</comment>
<evidence type="ECO:0000313" key="4">
    <source>
        <dbReference type="Proteomes" id="UP000550260"/>
    </source>
</evidence>
<dbReference type="PROSITE" id="PS00455">
    <property type="entry name" value="AMP_BINDING"/>
    <property type="match status" value="1"/>
</dbReference>
<dbReference type="InterPro" id="IPR000873">
    <property type="entry name" value="AMP-dep_synth/lig_dom"/>
</dbReference>
<dbReference type="InterPro" id="IPR045851">
    <property type="entry name" value="AMP-bd_C_sf"/>
</dbReference>
<feature type="domain" description="AMP-dependent synthetase/ligase" evidence="1">
    <location>
        <begin position="6"/>
        <end position="357"/>
    </location>
</feature>
<evidence type="ECO:0000313" key="3">
    <source>
        <dbReference type="EMBL" id="MBB2506248.1"/>
    </source>
</evidence>
<dbReference type="Pfam" id="PF13193">
    <property type="entry name" value="AMP-binding_C"/>
    <property type="match status" value="1"/>
</dbReference>
<dbReference type="Pfam" id="PF00501">
    <property type="entry name" value="AMP-binding"/>
    <property type="match status" value="1"/>
</dbReference>
<gene>
    <name evidence="3" type="ORF">H5411_44965</name>
</gene>